<dbReference type="EMBL" id="JACBZD010000002">
    <property type="protein sequence ID" value="NYI08264.1"/>
    <property type="molecule type" value="Genomic_DNA"/>
</dbReference>
<evidence type="ECO:0000313" key="4">
    <source>
        <dbReference type="Proteomes" id="UP000567795"/>
    </source>
</evidence>
<organism evidence="3 4">
    <name type="scientific">Allostreptomyces psammosilenae</name>
    <dbReference type="NCBI Taxonomy" id="1892865"/>
    <lineage>
        <taxon>Bacteria</taxon>
        <taxon>Bacillati</taxon>
        <taxon>Actinomycetota</taxon>
        <taxon>Actinomycetes</taxon>
        <taxon>Kitasatosporales</taxon>
        <taxon>Streptomycetaceae</taxon>
        <taxon>Allostreptomyces</taxon>
    </lineage>
</organism>
<evidence type="ECO:0000256" key="1">
    <source>
        <dbReference type="SAM" id="MobiDB-lite"/>
    </source>
</evidence>
<gene>
    <name evidence="3" type="ORF">FHU37_005293</name>
</gene>
<dbReference type="InterPro" id="IPR047676">
    <property type="entry name" value="FxLYD_dom"/>
</dbReference>
<feature type="compositionally biased region" description="Low complexity" evidence="1">
    <location>
        <begin position="39"/>
        <end position="49"/>
    </location>
</feature>
<evidence type="ECO:0000256" key="2">
    <source>
        <dbReference type="SAM" id="SignalP"/>
    </source>
</evidence>
<evidence type="ECO:0000313" key="3">
    <source>
        <dbReference type="EMBL" id="NYI08264.1"/>
    </source>
</evidence>
<feature type="region of interest" description="Disordered" evidence="1">
    <location>
        <begin position="31"/>
        <end position="92"/>
    </location>
</feature>
<feature type="signal peptide" evidence="2">
    <location>
        <begin position="1"/>
        <end position="30"/>
    </location>
</feature>
<dbReference type="AlphaFoldDB" id="A0A853A5Z0"/>
<protein>
    <submittedName>
        <fullName evidence="3">Uncharacterized protein</fullName>
    </submittedName>
</protein>
<feature type="chain" id="PRO_5032923639" evidence="2">
    <location>
        <begin position="31"/>
        <end position="171"/>
    </location>
</feature>
<keyword evidence="4" id="KW-1185">Reference proteome</keyword>
<feature type="compositionally biased region" description="Acidic residues" evidence="1">
    <location>
        <begin position="50"/>
        <end position="80"/>
    </location>
</feature>
<name>A0A853A5Z0_9ACTN</name>
<sequence length="171" mass="17731">MSSTISARRRTLAALGAATLIGLFGGVACAPQEDGEGTGTAQEAPATEAAQEEAGGEATEDAAAEEEEPLTSSDNEDNPPTEDVTVDACEVDPDLSWPVATLTVTNNSSETSNYMIDVEFVDASGTRVDEGFAATNDLAAGQTAQVEAQGLTEVPQDVECKVLRVERYASE</sequence>
<accession>A0A853A5Z0</accession>
<dbReference type="Proteomes" id="UP000567795">
    <property type="component" value="Unassembled WGS sequence"/>
</dbReference>
<dbReference type="NCBIfam" id="NF038353">
    <property type="entry name" value="FxLYD_dom"/>
    <property type="match status" value="1"/>
</dbReference>
<proteinExistence type="predicted"/>
<keyword evidence="2" id="KW-0732">Signal</keyword>
<dbReference type="RefSeq" id="WP_179817112.1">
    <property type="nucleotide sequence ID" value="NZ_JACBZD010000002.1"/>
</dbReference>
<comment type="caution">
    <text evidence="3">The sequence shown here is derived from an EMBL/GenBank/DDBJ whole genome shotgun (WGS) entry which is preliminary data.</text>
</comment>
<reference evidence="3 4" key="1">
    <citation type="submission" date="2020-07" db="EMBL/GenBank/DDBJ databases">
        <title>Sequencing the genomes of 1000 actinobacteria strains.</title>
        <authorList>
            <person name="Klenk H.-P."/>
        </authorList>
    </citation>
    <scope>NUCLEOTIDE SEQUENCE [LARGE SCALE GENOMIC DNA]</scope>
    <source>
        <strain evidence="3 4">DSM 42178</strain>
    </source>
</reference>